<dbReference type="PANTHER" id="PTHR30385">
    <property type="entry name" value="SIGMA FACTOR F FLAGELLAR"/>
    <property type="match status" value="1"/>
</dbReference>
<keyword evidence="2" id="KW-0731">Sigma factor</keyword>
<evidence type="ECO:0000256" key="4">
    <source>
        <dbReference type="ARBA" id="ARBA00023163"/>
    </source>
</evidence>
<dbReference type="NCBIfam" id="TIGR02937">
    <property type="entry name" value="sigma70-ECF"/>
    <property type="match status" value="1"/>
</dbReference>
<gene>
    <name evidence="9" type="ORF">GCM10011584_33510</name>
</gene>
<evidence type="ECO:0000256" key="3">
    <source>
        <dbReference type="ARBA" id="ARBA00023125"/>
    </source>
</evidence>
<dbReference type="PRINTS" id="PR00046">
    <property type="entry name" value="SIGMA70FCT"/>
</dbReference>
<keyword evidence="10" id="KW-1185">Reference proteome</keyword>
<reference evidence="10" key="1">
    <citation type="journal article" date="2019" name="Int. J. Syst. Evol. Microbiol.">
        <title>The Global Catalogue of Microorganisms (GCM) 10K type strain sequencing project: providing services to taxonomists for standard genome sequencing and annotation.</title>
        <authorList>
            <consortium name="The Broad Institute Genomics Platform"/>
            <consortium name="The Broad Institute Genome Sequencing Center for Infectious Disease"/>
            <person name="Wu L."/>
            <person name="Ma J."/>
        </authorList>
    </citation>
    <scope>NUCLEOTIDE SEQUENCE [LARGE SCALE GENOMIC DNA]</scope>
    <source>
        <strain evidence="10">CGMCC 4.7371</strain>
    </source>
</reference>
<dbReference type="Gene3D" id="1.20.140.160">
    <property type="match status" value="1"/>
</dbReference>
<evidence type="ECO:0000256" key="1">
    <source>
        <dbReference type="ARBA" id="ARBA00023015"/>
    </source>
</evidence>
<dbReference type="Proteomes" id="UP000655410">
    <property type="component" value="Unassembled WGS sequence"/>
</dbReference>
<name>A0ABQ2NDI7_9ACTN</name>
<dbReference type="InterPro" id="IPR014284">
    <property type="entry name" value="RNA_pol_sigma-70_dom"/>
</dbReference>
<dbReference type="SUPFAM" id="SSF88659">
    <property type="entry name" value="Sigma3 and sigma4 domains of RNA polymerase sigma factors"/>
    <property type="match status" value="2"/>
</dbReference>
<dbReference type="InterPro" id="IPR007624">
    <property type="entry name" value="RNA_pol_sigma70_r3"/>
</dbReference>
<evidence type="ECO:0000259" key="8">
    <source>
        <dbReference type="Pfam" id="PF04545"/>
    </source>
</evidence>
<dbReference type="Pfam" id="PF04542">
    <property type="entry name" value="Sigma70_r2"/>
    <property type="match status" value="1"/>
</dbReference>
<dbReference type="Gene3D" id="1.20.120.1810">
    <property type="match status" value="1"/>
</dbReference>
<evidence type="ECO:0000256" key="5">
    <source>
        <dbReference type="SAM" id="MobiDB-lite"/>
    </source>
</evidence>
<dbReference type="PANTHER" id="PTHR30385:SF4">
    <property type="entry name" value="RNA POLYMERASE SIGMA-E FACTOR"/>
    <property type="match status" value="1"/>
</dbReference>
<dbReference type="Pfam" id="PF04545">
    <property type="entry name" value="Sigma70_r4"/>
    <property type="match status" value="1"/>
</dbReference>
<feature type="region of interest" description="Disordered" evidence="5">
    <location>
        <begin position="268"/>
        <end position="304"/>
    </location>
</feature>
<sequence length="304" mass="33319">MHLSSVSAPTAVLVPHGTTPSRLQRRQRTRELLALAHATTSQAERDQALDEVVRINMPVARTLAAPYAGRGIPLEDLEQVAFMALVRAARGFHPDRSGDFLAYAVPTIRGEVKKHFRDHGWTVRPPRRIQELQAEVVRTRSELQQTTGHEPDLAEIAEQIGEPVEEVAEAMAADGCFSPSSLDQPIRSESGTSLGDLMADEDPGFEAAEARAMLSTAIAKLGERDRRILRMRFFDGLTQKEIGHEIGVTQMQVSRLLTRILTDLRAELTRPTPPSTPPGAPAAVKPLQVPRPRGPLPAELRPAS</sequence>
<feature type="domain" description="RNA polymerase sigma-70 region 2" evidence="7">
    <location>
        <begin position="53"/>
        <end position="122"/>
    </location>
</feature>
<keyword evidence="3" id="KW-0238">DNA-binding</keyword>
<dbReference type="InterPro" id="IPR013325">
    <property type="entry name" value="RNA_pol_sigma_r2"/>
</dbReference>
<dbReference type="Pfam" id="PF04539">
    <property type="entry name" value="Sigma70_r3"/>
    <property type="match status" value="1"/>
</dbReference>
<dbReference type="EMBL" id="BMNI01000014">
    <property type="protein sequence ID" value="GGO93852.1"/>
    <property type="molecule type" value="Genomic_DNA"/>
</dbReference>
<evidence type="ECO:0000256" key="2">
    <source>
        <dbReference type="ARBA" id="ARBA00023082"/>
    </source>
</evidence>
<dbReference type="CDD" id="cd06171">
    <property type="entry name" value="Sigma70_r4"/>
    <property type="match status" value="1"/>
</dbReference>
<dbReference type="InterPro" id="IPR013324">
    <property type="entry name" value="RNA_pol_sigma_r3/r4-like"/>
</dbReference>
<keyword evidence="1" id="KW-0805">Transcription regulation</keyword>
<feature type="domain" description="RNA polymerase sigma-70 region 3" evidence="6">
    <location>
        <begin position="134"/>
        <end position="202"/>
    </location>
</feature>
<feature type="domain" description="RNA polymerase sigma-70 region 4" evidence="8">
    <location>
        <begin position="217"/>
        <end position="265"/>
    </location>
</feature>
<evidence type="ECO:0000259" key="7">
    <source>
        <dbReference type="Pfam" id="PF04542"/>
    </source>
</evidence>
<organism evidence="9 10">
    <name type="scientific">Nocardioides phosphati</name>
    <dbReference type="NCBI Taxonomy" id="1867775"/>
    <lineage>
        <taxon>Bacteria</taxon>
        <taxon>Bacillati</taxon>
        <taxon>Actinomycetota</taxon>
        <taxon>Actinomycetes</taxon>
        <taxon>Propionibacteriales</taxon>
        <taxon>Nocardioidaceae</taxon>
        <taxon>Nocardioides</taxon>
    </lineage>
</organism>
<feature type="region of interest" description="Disordered" evidence="5">
    <location>
        <begin position="1"/>
        <end position="25"/>
    </location>
</feature>
<keyword evidence="4" id="KW-0804">Transcription</keyword>
<protein>
    <submittedName>
        <fullName evidence="9">RNA polymerase sigma factor</fullName>
    </submittedName>
</protein>
<evidence type="ECO:0000313" key="10">
    <source>
        <dbReference type="Proteomes" id="UP000655410"/>
    </source>
</evidence>
<evidence type="ECO:0000259" key="6">
    <source>
        <dbReference type="Pfam" id="PF04539"/>
    </source>
</evidence>
<dbReference type="InterPro" id="IPR007627">
    <property type="entry name" value="RNA_pol_sigma70_r2"/>
</dbReference>
<proteinExistence type="predicted"/>
<comment type="caution">
    <text evidence="9">The sequence shown here is derived from an EMBL/GenBank/DDBJ whole genome shotgun (WGS) entry which is preliminary data.</text>
</comment>
<dbReference type="InterPro" id="IPR000943">
    <property type="entry name" value="RNA_pol_sigma70"/>
</dbReference>
<accession>A0ABQ2NDI7</accession>
<dbReference type="SUPFAM" id="SSF88946">
    <property type="entry name" value="Sigma2 domain of RNA polymerase sigma factors"/>
    <property type="match status" value="1"/>
</dbReference>
<evidence type="ECO:0000313" key="9">
    <source>
        <dbReference type="EMBL" id="GGO93852.1"/>
    </source>
</evidence>
<dbReference type="RefSeq" id="WP_188785185.1">
    <property type="nucleotide sequence ID" value="NZ_BMNI01000014.1"/>
</dbReference>
<feature type="compositionally biased region" description="Pro residues" evidence="5">
    <location>
        <begin position="271"/>
        <end position="280"/>
    </location>
</feature>
<dbReference type="InterPro" id="IPR007630">
    <property type="entry name" value="RNA_pol_sigma70_r4"/>
</dbReference>